<keyword evidence="2" id="KW-0698">rRNA processing</keyword>
<evidence type="ECO:0000313" key="7">
    <source>
        <dbReference type="EMBL" id="CRF31486.1"/>
    </source>
</evidence>
<evidence type="ECO:0000256" key="3">
    <source>
        <dbReference type="ARBA" id="ARBA00022603"/>
    </source>
</evidence>
<keyword evidence="8" id="KW-1185">Reference proteome</keyword>
<evidence type="ECO:0000259" key="6">
    <source>
        <dbReference type="Pfam" id="PF00590"/>
    </source>
</evidence>
<gene>
    <name evidence="7" type="ORF">BRSU_0173</name>
</gene>
<keyword evidence="1" id="KW-0963">Cytoplasm</keyword>
<dbReference type="Pfam" id="PF00590">
    <property type="entry name" value="TP_methylase"/>
    <property type="match status" value="1"/>
</dbReference>
<organism evidence="7 8">
    <name type="scientific">Brachyspira suanatina</name>
    <dbReference type="NCBI Taxonomy" id="381802"/>
    <lineage>
        <taxon>Bacteria</taxon>
        <taxon>Pseudomonadati</taxon>
        <taxon>Spirochaetota</taxon>
        <taxon>Spirochaetia</taxon>
        <taxon>Brachyspirales</taxon>
        <taxon>Brachyspiraceae</taxon>
        <taxon>Brachyspira</taxon>
    </lineage>
</organism>
<dbReference type="RefSeq" id="WP_048593363.1">
    <property type="nucleotide sequence ID" value="NZ_CVLB01000001.1"/>
</dbReference>
<proteinExistence type="predicted"/>
<dbReference type="GO" id="GO:0006364">
    <property type="term" value="P:rRNA processing"/>
    <property type="evidence" value="ECO:0007669"/>
    <property type="project" value="UniProtKB-KW"/>
</dbReference>
<evidence type="ECO:0000256" key="4">
    <source>
        <dbReference type="ARBA" id="ARBA00022679"/>
    </source>
</evidence>
<evidence type="ECO:0000256" key="5">
    <source>
        <dbReference type="ARBA" id="ARBA00022691"/>
    </source>
</evidence>
<reference evidence="8" key="1">
    <citation type="submission" date="2015-04" db="EMBL/GenBank/DDBJ databases">
        <authorList>
            <person name="Mushtaq Mamoona"/>
        </authorList>
    </citation>
    <scope>NUCLEOTIDE SEQUENCE [LARGE SCALE GENOMIC DNA]</scope>
    <source>
        <strain evidence="8">AN4859/03</strain>
    </source>
</reference>
<dbReference type="InterPro" id="IPR008189">
    <property type="entry name" value="rRNA_ssu_MeTfrase_I"/>
</dbReference>
<dbReference type="PANTHER" id="PTHR46111">
    <property type="entry name" value="RIBOSOMAL RNA SMALL SUBUNIT METHYLTRANSFERASE I"/>
    <property type="match status" value="1"/>
</dbReference>
<evidence type="ECO:0000313" key="8">
    <source>
        <dbReference type="Proteomes" id="UP000043763"/>
    </source>
</evidence>
<keyword evidence="5" id="KW-0949">S-adenosyl-L-methionine</keyword>
<dbReference type="Gene3D" id="3.40.1010.10">
    <property type="entry name" value="Cobalt-precorrin-4 Transmethylase, Domain 1"/>
    <property type="match status" value="1"/>
</dbReference>
<dbReference type="PANTHER" id="PTHR46111:SF1">
    <property type="entry name" value="RIBOSOMAL RNA SMALL SUBUNIT METHYLTRANSFERASE I"/>
    <property type="match status" value="1"/>
</dbReference>
<dbReference type="InterPro" id="IPR000878">
    <property type="entry name" value="4pyrrol_Mease"/>
</dbReference>
<evidence type="ECO:0000256" key="1">
    <source>
        <dbReference type="ARBA" id="ARBA00022490"/>
    </source>
</evidence>
<feature type="domain" description="Tetrapyrrole methylase" evidence="6">
    <location>
        <begin position="5"/>
        <end position="207"/>
    </location>
</feature>
<accession>A0A0G4K3N8</accession>
<dbReference type="OrthoDB" id="306865at2"/>
<dbReference type="Proteomes" id="UP000043763">
    <property type="component" value="Unassembled WGS sequence"/>
</dbReference>
<dbReference type="InterPro" id="IPR014777">
    <property type="entry name" value="4pyrrole_Mease_sub1"/>
</dbReference>
<dbReference type="InterPro" id="IPR035996">
    <property type="entry name" value="4pyrrol_Methylase_sf"/>
</dbReference>
<dbReference type="AlphaFoldDB" id="A0A0G4K3N8"/>
<dbReference type="SUPFAM" id="SSF53790">
    <property type="entry name" value="Tetrapyrrole methylase"/>
    <property type="match status" value="1"/>
</dbReference>
<protein>
    <submittedName>
        <fullName evidence="7">Tetrapyrrole methylase</fullName>
    </submittedName>
</protein>
<dbReference type="InterPro" id="IPR014776">
    <property type="entry name" value="4pyrrole_Mease_sub2"/>
</dbReference>
<keyword evidence="3 7" id="KW-0489">Methyltransferase</keyword>
<dbReference type="GO" id="GO:0008168">
    <property type="term" value="F:methyltransferase activity"/>
    <property type="evidence" value="ECO:0007669"/>
    <property type="project" value="UniProtKB-KW"/>
</dbReference>
<keyword evidence="4" id="KW-0808">Transferase</keyword>
<dbReference type="Gene3D" id="3.30.950.10">
    <property type="entry name" value="Methyltransferase, Cobalt-precorrin-4 Transmethylase, Domain 2"/>
    <property type="match status" value="1"/>
</dbReference>
<dbReference type="EMBL" id="CVLB01000001">
    <property type="protein sequence ID" value="CRF31486.1"/>
    <property type="molecule type" value="Genomic_DNA"/>
</dbReference>
<name>A0A0G4K3N8_9SPIR</name>
<dbReference type="GO" id="GO:0032259">
    <property type="term" value="P:methylation"/>
    <property type="evidence" value="ECO:0007669"/>
    <property type="project" value="UniProtKB-KW"/>
</dbReference>
<dbReference type="PIRSF" id="PIRSF005917">
    <property type="entry name" value="MTase_YraL"/>
    <property type="match status" value="1"/>
</dbReference>
<evidence type="ECO:0000256" key="2">
    <source>
        <dbReference type="ARBA" id="ARBA00022552"/>
    </source>
</evidence>
<sequence length="226" mass="25874">MLTVYIAARDIGNYKDNTERLKEVLIESDIVLVESFREATTLFKALNISKDKECLIEFSEHTKKSKDIDEIITKIINCQTVTLISDCGTPILEDPGRLLLEYCYAHNIKVRPIAGVSSVTAAIMCLPFNFKEFYYAGLLPRDDREREKKLSYLKRLNVPVIILDTPYRLGKVLNAIKKVYSKDKEIALCLDITTESEEIIIDRVSDILAKYQESKKREFVIVISSL</sequence>